<keyword evidence="5" id="KW-0472">Membrane</keyword>
<evidence type="ECO:0000256" key="5">
    <source>
        <dbReference type="ARBA" id="ARBA00023136"/>
    </source>
</evidence>
<feature type="region of interest" description="Disordered" evidence="6">
    <location>
        <begin position="13"/>
        <end position="44"/>
    </location>
</feature>
<evidence type="ECO:0000256" key="6">
    <source>
        <dbReference type="SAM" id="MobiDB-lite"/>
    </source>
</evidence>
<keyword evidence="4" id="KW-1133">Transmembrane helix</keyword>
<dbReference type="InterPro" id="IPR044850">
    <property type="entry name" value="WIH1-like"/>
</dbReference>
<evidence type="ECO:0000256" key="2">
    <source>
        <dbReference type="ARBA" id="ARBA00009444"/>
    </source>
</evidence>
<protein>
    <recommendedName>
        <fullName evidence="7">Cysteine-rich transmembrane domain-containing protein</fullName>
    </recommendedName>
</protein>
<dbReference type="InterPro" id="IPR028144">
    <property type="entry name" value="CYSTM_dom"/>
</dbReference>
<name>A0A426X5S5_ENSVE</name>
<dbReference type="PANTHER" id="PTHR31568:SF122">
    <property type="entry name" value="PROTEIN CYSTEINE-RICH TRANSMEMBRANE MODULE 9"/>
    <property type="match status" value="1"/>
</dbReference>
<dbReference type="Pfam" id="PF12734">
    <property type="entry name" value="CYSTM"/>
    <property type="match status" value="1"/>
</dbReference>
<comment type="similarity">
    <text evidence="2">Belongs to the CYSTM1 family.</text>
</comment>
<evidence type="ECO:0000256" key="3">
    <source>
        <dbReference type="ARBA" id="ARBA00022692"/>
    </source>
</evidence>
<accession>A0A426X5S5</accession>
<dbReference type="GO" id="GO:0005886">
    <property type="term" value="C:plasma membrane"/>
    <property type="evidence" value="ECO:0007669"/>
    <property type="project" value="InterPro"/>
</dbReference>
<evidence type="ECO:0000313" key="8">
    <source>
        <dbReference type="EMBL" id="RRT34829.1"/>
    </source>
</evidence>
<dbReference type="PANTHER" id="PTHR31568">
    <property type="entry name" value="RCG49325, ISOFORM CRA_A"/>
    <property type="match status" value="1"/>
</dbReference>
<evidence type="ECO:0000256" key="1">
    <source>
        <dbReference type="ARBA" id="ARBA00004167"/>
    </source>
</evidence>
<comment type="subcellular location">
    <subcellularLocation>
        <location evidence="1">Membrane</location>
        <topology evidence="1">Single-pass membrane protein</topology>
    </subcellularLocation>
</comment>
<evidence type="ECO:0000259" key="7">
    <source>
        <dbReference type="Pfam" id="PF12734"/>
    </source>
</evidence>
<evidence type="ECO:0000256" key="4">
    <source>
        <dbReference type="ARBA" id="ARBA00022989"/>
    </source>
</evidence>
<dbReference type="Proteomes" id="UP000287651">
    <property type="component" value="Unassembled WGS sequence"/>
</dbReference>
<dbReference type="EMBL" id="AMZH03025993">
    <property type="protein sequence ID" value="RRT34829.1"/>
    <property type="molecule type" value="Genomic_DNA"/>
</dbReference>
<organism evidence="8 9">
    <name type="scientific">Ensete ventricosum</name>
    <name type="common">Abyssinian banana</name>
    <name type="synonym">Musa ensete</name>
    <dbReference type="NCBI Taxonomy" id="4639"/>
    <lineage>
        <taxon>Eukaryota</taxon>
        <taxon>Viridiplantae</taxon>
        <taxon>Streptophyta</taxon>
        <taxon>Embryophyta</taxon>
        <taxon>Tracheophyta</taxon>
        <taxon>Spermatophyta</taxon>
        <taxon>Magnoliopsida</taxon>
        <taxon>Liliopsida</taxon>
        <taxon>Zingiberales</taxon>
        <taxon>Musaceae</taxon>
        <taxon>Ensete</taxon>
    </lineage>
</organism>
<keyword evidence="3" id="KW-0812">Transmembrane</keyword>
<proteinExistence type="inferred from homology"/>
<comment type="caution">
    <text evidence="8">The sequence shown here is derived from an EMBL/GenBank/DDBJ whole genome shotgun (WGS) entry which is preliminary data.</text>
</comment>
<feature type="domain" description="Cysteine-rich transmembrane" evidence="7">
    <location>
        <begin position="44"/>
        <end position="75"/>
    </location>
</feature>
<reference evidence="8 9" key="1">
    <citation type="journal article" date="2014" name="Agronomy (Basel)">
        <title>A Draft Genome Sequence for Ensete ventricosum, the Drought-Tolerant Tree Against Hunger.</title>
        <authorList>
            <person name="Harrison J."/>
            <person name="Moore K.A."/>
            <person name="Paszkiewicz K."/>
            <person name="Jones T."/>
            <person name="Grant M."/>
            <person name="Ambacheew D."/>
            <person name="Muzemil S."/>
            <person name="Studholme D.J."/>
        </authorList>
    </citation>
    <scope>NUCLEOTIDE SEQUENCE [LARGE SCALE GENOMIC DNA]</scope>
</reference>
<sequence length="76" mass="8250">MVDRFEAYAYDKHAAYPPPPTSHPPTGQAYPPAGYPSRDGAVNPQQVPIETKSRGDGFWRGCCAALCCCCVLDMCL</sequence>
<dbReference type="AlphaFoldDB" id="A0A426X5S5"/>
<gene>
    <name evidence="8" type="ORF">B296_00038630</name>
</gene>
<evidence type="ECO:0000313" key="9">
    <source>
        <dbReference type="Proteomes" id="UP000287651"/>
    </source>
</evidence>